<dbReference type="InterPro" id="IPR029016">
    <property type="entry name" value="GAF-like_dom_sf"/>
</dbReference>
<dbReference type="EMBL" id="JAMQOL010000037">
    <property type="protein sequence ID" value="MCM4081020.1"/>
    <property type="molecule type" value="Genomic_DNA"/>
</dbReference>
<evidence type="ECO:0000259" key="1">
    <source>
        <dbReference type="Pfam" id="PF01590"/>
    </source>
</evidence>
<gene>
    <name evidence="2" type="ORF">LXN57_25930</name>
</gene>
<keyword evidence="3" id="KW-1185">Reference proteome</keyword>
<evidence type="ECO:0000313" key="2">
    <source>
        <dbReference type="EMBL" id="MCM4081020.1"/>
    </source>
</evidence>
<dbReference type="Gene3D" id="3.30.450.40">
    <property type="match status" value="1"/>
</dbReference>
<dbReference type="Pfam" id="PF01590">
    <property type="entry name" value="GAF"/>
    <property type="match status" value="1"/>
</dbReference>
<dbReference type="SUPFAM" id="SSF55781">
    <property type="entry name" value="GAF domain-like"/>
    <property type="match status" value="1"/>
</dbReference>
<evidence type="ECO:0000313" key="3">
    <source>
        <dbReference type="Proteomes" id="UP001523216"/>
    </source>
</evidence>
<protein>
    <submittedName>
        <fullName evidence="2">GAF domain-containing protein</fullName>
    </submittedName>
</protein>
<name>A0ABT0Y5C2_9ACTN</name>
<feature type="domain" description="GAF" evidence="1">
    <location>
        <begin position="45"/>
        <end position="146"/>
    </location>
</feature>
<accession>A0ABT0Y5C2</accession>
<reference evidence="2 3" key="1">
    <citation type="submission" date="2022-06" db="EMBL/GenBank/DDBJ databases">
        <title>Actinoplanes abujensis sp. nov., isolated from Nigerian arid soil.</title>
        <authorList>
            <person name="Ding P."/>
        </authorList>
    </citation>
    <scope>NUCLEOTIDE SEQUENCE [LARGE SCALE GENOMIC DNA]</scope>
    <source>
        <strain evidence="3">TRM88002</strain>
    </source>
</reference>
<dbReference type="InterPro" id="IPR003018">
    <property type="entry name" value="GAF"/>
</dbReference>
<comment type="caution">
    <text evidence="2">The sequence shown here is derived from an EMBL/GenBank/DDBJ whole genome shotgun (WGS) entry which is preliminary data.</text>
</comment>
<organism evidence="2 3">
    <name type="scientific">Paractinoplanes hotanensis</name>
    <dbReference type="NCBI Taxonomy" id="2906497"/>
    <lineage>
        <taxon>Bacteria</taxon>
        <taxon>Bacillati</taxon>
        <taxon>Actinomycetota</taxon>
        <taxon>Actinomycetes</taxon>
        <taxon>Micromonosporales</taxon>
        <taxon>Micromonosporaceae</taxon>
        <taxon>Paractinoplanes</taxon>
    </lineage>
</organism>
<dbReference type="Proteomes" id="UP001523216">
    <property type="component" value="Unassembled WGS sequence"/>
</dbReference>
<proteinExistence type="predicted"/>
<sequence>MASPLGHAQPTGLLQDRLLALAGTPDHSFRIGTDLIVVAQLAAKLITAVDCCSVTSRDAGAYATVAASDDLAVAVDQAQYEDKAGPCLEALEAHYPAAVPDIAATVTWPGFRDTAARFGLTTSLSIPLFAGSGTTIAALNLYSRRAGALSTLTTAVWAAYDPDTTDHWDHDALDAGARELTAGLISAVAVRTMIQRAIAVLSADGAGPGHGYPVLCDRAAKTGTSLTETAAQVIEQHQP</sequence>
<dbReference type="RefSeq" id="WP_251800818.1">
    <property type="nucleotide sequence ID" value="NZ_JAMQOL010000037.1"/>
</dbReference>